<feature type="compositionally biased region" description="Basic and acidic residues" evidence="1">
    <location>
        <begin position="91"/>
        <end position="109"/>
    </location>
</feature>
<sequence>MRDPDVYAPAVSAGTFLEDRLGMLRLELEQIDDGEPRVTERRAEIQAVIGKLERELALRAQAEKASQLEELRTDEPAAKQRRRAQLEQEIEEAKRKLDRDTEQAERSGR</sequence>
<feature type="region of interest" description="Disordered" evidence="1">
    <location>
        <begin position="64"/>
        <end position="109"/>
    </location>
</feature>
<dbReference type="Proteomes" id="UP000249324">
    <property type="component" value="Unassembled WGS sequence"/>
</dbReference>
<evidence type="ECO:0000313" key="4">
    <source>
        <dbReference type="Proteomes" id="UP000249324"/>
    </source>
</evidence>
<evidence type="ECO:0000256" key="1">
    <source>
        <dbReference type="SAM" id="MobiDB-lite"/>
    </source>
</evidence>
<reference evidence="2" key="2">
    <citation type="submission" date="2018-05" db="EMBL/GenBank/DDBJ databases">
        <authorList>
            <person name="Moura L."/>
            <person name="Setubal J.C."/>
        </authorList>
    </citation>
    <scope>NUCLEOTIDE SEQUENCE</scope>
    <source>
        <strain evidence="2">ZC4RG45</strain>
    </source>
</reference>
<reference evidence="3" key="1">
    <citation type="submission" date="2018-05" db="EMBL/GenBank/DDBJ databases">
        <authorList>
            <person name="Lanie J.A."/>
            <person name="Ng W.-L."/>
            <person name="Kazmierczak K.M."/>
            <person name="Andrzejewski T.M."/>
            <person name="Davidsen T.M."/>
            <person name="Wayne K.J."/>
            <person name="Tettelin H."/>
            <person name="Glass J.I."/>
            <person name="Rusch D."/>
            <person name="Podicherti R."/>
            <person name="Tsui H.-C.T."/>
            <person name="Winkler M.E."/>
        </authorList>
    </citation>
    <scope>NUCLEOTIDE SEQUENCE</scope>
    <source>
        <strain evidence="3">ZC4RG45</strain>
    </source>
</reference>
<comment type="caution">
    <text evidence="3">The sequence shown here is derived from an EMBL/GenBank/DDBJ whole genome shotgun (WGS) entry which is preliminary data.</text>
</comment>
<evidence type="ECO:0000313" key="2">
    <source>
        <dbReference type="EMBL" id="MFO7194059.1"/>
    </source>
</evidence>
<dbReference type="STRING" id="1111738.GCA_000427905_03421"/>
<feature type="compositionally biased region" description="Basic and acidic residues" evidence="1">
    <location>
        <begin position="66"/>
        <end position="78"/>
    </location>
</feature>
<reference evidence="2" key="4">
    <citation type="submission" date="2023-08" db="EMBL/GenBank/DDBJ databases">
        <authorList>
            <person name="Guima S.E.S."/>
            <person name="Martins L.F."/>
            <person name="Silva A.M."/>
            <person name="Setubal J.C."/>
        </authorList>
    </citation>
    <scope>NUCLEOTIDE SEQUENCE</scope>
    <source>
        <strain evidence="2">ZC4RG45</strain>
    </source>
</reference>
<evidence type="ECO:0000313" key="3">
    <source>
        <dbReference type="EMBL" id="PZM97606.1"/>
    </source>
</evidence>
<organism evidence="3">
    <name type="scientific">Thermocrispum agreste</name>
    <dbReference type="NCBI Taxonomy" id="37925"/>
    <lineage>
        <taxon>Bacteria</taxon>
        <taxon>Bacillati</taxon>
        <taxon>Actinomycetota</taxon>
        <taxon>Actinomycetes</taxon>
        <taxon>Pseudonocardiales</taxon>
        <taxon>Pseudonocardiaceae</taxon>
        <taxon>Thermocrispum</taxon>
    </lineage>
</organism>
<reference evidence="2 4" key="3">
    <citation type="journal article" date="2021" name="BMC Genomics">
        <title>Genome-resolved metagenome and metatranscriptome analyses of thermophilic composting reveal key bacterial players and their metabolic interactions.</title>
        <authorList>
            <person name="Braga L.P.P."/>
            <person name="Pereira R.V."/>
            <person name="Martins L.F."/>
            <person name="Moura L.M.S."/>
            <person name="Sanchez F.B."/>
            <person name="Patane J.S.L."/>
            <person name="da Silva A.M."/>
            <person name="Setubal J.C."/>
        </authorList>
    </citation>
    <scope>NUCLEOTIDE SEQUENCE [LARGE SCALE GENOMIC DNA]</scope>
    <source>
        <strain evidence="2">ZC4RG45</strain>
    </source>
</reference>
<name>A0A2W4LPN2_9PSEU</name>
<proteinExistence type="predicted"/>
<dbReference type="EMBL" id="QGUI01000300">
    <property type="protein sequence ID" value="PZM97606.1"/>
    <property type="molecule type" value="Genomic_DNA"/>
</dbReference>
<gene>
    <name evidence="2" type="ORF">DIU77_017595</name>
    <name evidence="3" type="ORF">DIU77_09025</name>
</gene>
<protein>
    <submittedName>
        <fullName evidence="3">Uncharacterized protein</fullName>
    </submittedName>
</protein>
<dbReference type="AlphaFoldDB" id="A0A2W4LPN2"/>
<accession>A0A2W4LPN2</accession>
<dbReference type="EMBL" id="QGUI02000335">
    <property type="protein sequence ID" value="MFO7194059.1"/>
    <property type="molecule type" value="Genomic_DNA"/>
</dbReference>